<name>A0A7W8E8P4_9BACT</name>
<reference evidence="2 3" key="1">
    <citation type="submission" date="2020-08" db="EMBL/GenBank/DDBJ databases">
        <title>Genomic Encyclopedia of Type Strains, Phase IV (KMG-V): Genome sequencing to study the core and pangenomes of soil and plant-associated prokaryotes.</title>
        <authorList>
            <person name="Whitman W."/>
        </authorList>
    </citation>
    <scope>NUCLEOTIDE SEQUENCE [LARGE SCALE GENOMIC DNA]</scope>
    <source>
        <strain evidence="2 3">X5P3</strain>
    </source>
</reference>
<dbReference type="EC" id="3.5.99.6" evidence="2"/>
<dbReference type="CDD" id="cd01399">
    <property type="entry name" value="GlcN6P_deaminase"/>
    <property type="match status" value="1"/>
</dbReference>
<feature type="domain" description="Glucosamine/galactosamine-6-phosphate isomerase" evidence="1">
    <location>
        <begin position="25"/>
        <end position="246"/>
    </location>
</feature>
<organism evidence="2 3">
    <name type="scientific">Granulicella mallensis</name>
    <dbReference type="NCBI Taxonomy" id="940614"/>
    <lineage>
        <taxon>Bacteria</taxon>
        <taxon>Pseudomonadati</taxon>
        <taxon>Acidobacteriota</taxon>
        <taxon>Terriglobia</taxon>
        <taxon>Terriglobales</taxon>
        <taxon>Acidobacteriaceae</taxon>
        <taxon>Granulicella</taxon>
    </lineage>
</organism>
<dbReference type="RefSeq" id="WP_184254989.1">
    <property type="nucleotide sequence ID" value="NZ_JACHIO010000007.1"/>
</dbReference>
<evidence type="ECO:0000313" key="2">
    <source>
        <dbReference type="EMBL" id="MBB5063648.1"/>
    </source>
</evidence>
<dbReference type="GO" id="GO:0006043">
    <property type="term" value="P:glucosamine catabolic process"/>
    <property type="evidence" value="ECO:0007669"/>
    <property type="project" value="TreeGrafter"/>
</dbReference>
<dbReference type="InterPro" id="IPR006148">
    <property type="entry name" value="Glc/Gal-6P_isomerase"/>
</dbReference>
<dbReference type="GO" id="GO:0006046">
    <property type="term" value="P:N-acetylglucosamine catabolic process"/>
    <property type="evidence" value="ECO:0007669"/>
    <property type="project" value="TreeGrafter"/>
</dbReference>
<dbReference type="InterPro" id="IPR004547">
    <property type="entry name" value="Glucosamine6P_isomerase"/>
</dbReference>
<dbReference type="PANTHER" id="PTHR11280:SF6">
    <property type="entry name" value="GLUCOSAMINE-6-PHOSPHATE ISOMERASE NAGB"/>
    <property type="match status" value="1"/>
</dbReference>
<dbReference type="SUPFAM" id="SSF100950">
    <property type="entry name" value="NagB/RpiA/CoA transferase-like"/>
    <property type="match status" value="1"/>
</dbReference>
<dbReference type="InterPro" id="IPR037171">
    <property type="entry name" value="NagB/RpiA_transferase-like"/>
</dbReference>
<dbReference type="GO" id="GO:0019262">
    <property type="term" value="P:N-acetylneuraminate catabolic process"/>
    <property type="evidence" value="ECO:0007669"/>
    <property type="project" value="TreeGrafter"/>
</dbReference>
<keyword evidence="2" id="KW-0378">Hydrolase</keyword>
<dbReference type="PANTHER" id="PTHR11280">
    <property type="entry name" value="GLUCOSAMINE-6-PHOSPHATE ISOMERASE"/>
    <property type="match status" value="1"/>
</dbReference>
<dbReference type="GO" id="GO:0005737">
    <property type="term" value="C:cytoplasm"/>
    <property type="evidence" value="ECO:0007669"/>
    <property type="project" value="TreeGrafter"/>
</dbReference>
<dbReference type="EMBL" id="JACHIO010000007">
    <property type="protein sequence ID" value="MBB5063648.1"/>
    <property type="molecule type" value="Genomic_DNA"/>
</dbReference>
<protein>
    <submittedName>
        <fullName evidence="2">Glucosamine-6-phosphate deaminase</fullName>
        <ecNumber evidence="2">3.5.99.6</ecNumber>
    </submittedName>
</protein>
<dbReference type="Pfam" id="PF01182">
    <property type="entry name" value="Glucosamine_iso"/>
    <property type="match status" value="1"/>
</dbReference>
<sequence>MSTQARIDTIRRFKVGTMNVEVYPSRESMGAAAAHATAEAMKQLALFQDVMGVIFATGASQLATLDALTKIDGLPWSKVSGFHLDEYVALPIEHLASFRGYLRKNLTDKVPIGKFNEVDGTAVDLDEVCRSYTEKLRAANPQLCLLGIGENGHLAFNDPPVADFNDPLDVKVVKLDEACRIQQTAEGWFKTANDVPERAVTLTIPTMLRVPKLIVSVPGTRKASIMRRSLTEEISTACPATILRTHPDVTIYLDNDSASELTDFLPSC</sequence>
<dbReference type="GO" id="GO:0042802">
    <property type="term" value="F:identical protein binding"/>
    <property type="evidence" value="ECO:0007669"/>
    <property type="project" value="TreeGrafter"/>
</dbReference>
<dbReference type="Gene3D" id="3.40.50.1360">
    <property type="match status" value="1"/>
</dbReference>
<evidence type="ECO:0000259" key="1">
    <source>
        <dbReference type="Pfam" id="PF01182"/>
    </source>
</evidence>
<evidence type="ECO:0000313" key="3">
    <source>
        <dbReference type="Proteomes" id="UP000584867"/>
    </source>
</evidence>
<dbReference type="Proteomes" id="UP000584867">
    <property type="component" value="Unassembled WGS sequence"/>
</dbReference>
<accession>A0A7W8E8P4</accession>
<comment type="caution">
    <text evidence="2">The sequence shown here is derived from an EMBL/GenBank/DDBJ whole genome shotgun (WGS) entry which is preliminary data.</text>
</comment>
<proteinExistence type="predicted"/>
<dbReference type="GO" id="GO:0004342">
    <property type="term" value="F:glucosamine-6-phosphate deaminase activity"/>
    <property type="evidence" value="ECO:0007669"/>
    <property type="project" value="UniProtKB-EC"/>
</dbReference>
<dbReference type="GO" id="GO:0005975">
    <property type="term" value="P:carbohydrate metabolic process"/>
    <property type="evidence" value="ECO:0007669"/>
    <property type="project" value="InterPro"/>
</dbReference>
<gene>
    <name evidence="2" type="ORF">HDF15_001993</name>
</gene>
<dbReference type="AlphaFoldDB" id="A0A7W8E8P4"/>